<dbReference type="EMBL" id="JABMKT010000069">
    <property type="protein sequence ID" value="NYV28484.1"/>
    <property type="molecule type" value="Genomic_DNA"/>
</dbReference>
<protein>
    <submittedName>
        <fullName evidence="1">Uncharacterized protein</fullName>
    </submittedName>
</protein>
<organism evidence="1 2">
    <name type="scientific">Streptobacillus felis</name>
    <dbReference type="NCBI Taxonomy" id="1384509"/>
    <lineage>
        <taxon>Bacteria</taxon>
        <taxon>Fusobacteriati</taxon>
        <taxon>Fusobacteriota</taxon>
        <taxon>Fusobacteriia</taxon>
        <taxon>Fusobacteriales</taxon>
        <taxon>Leptotrichiaceae</taxon>
        <taxon>Streptobacillus</taxon>
    </lineage>
</organism>
<evidence type="ECO:0000313" key="2">
    <source>
        <dbReference type="Proteomes" id="UP000526184"/>
    </source>
</evidence>
<reference evidence="1 2" key="1">
    <citation type="submission" date="2020-05" db="EMBL/GenBank/DDBJ databases">
        <title>Streptobacillus felis strain LHL191014123.</title>
        <authorList>
            <person name="Fawzy A."/>
            <person name="Rau J."/>
            <person name="Risse K."/>
            <person name="Schauerte N."/>
            <person name="Geiger C."/>
            <person name="Blom J."/>
            <person name="Imirzalioglu C."/>
            <person name="Falgenhauer J."/>
            <person name="Bach A."/>
            <person name="Herden C."/>
            <person name="Eisenberg T."/>
        </authorList>
    </citation>
    <scope>NUCLEOTIDE SEQUENCE [LARGE SCALE GENOMIC DNA]</scope>
    <source>
        <strain evidence="1 2">LHL191014123</strain>
    </source>
</reference>
<dbReference type="Proteomes" id="UP000526184">
    <property type="component" value="Unassembled WGS sequence"/>
</dbReference>
<keyword evidence="2" id="KW-1185">Reference proteome</keyword>
<accession>A0A7Z0PG79</accession>
<name>A0A7Z0PG79_9FUSO</name>
<proteinExistence type="predicted"/>
<gene>
    <name evidence="1" type="ORF">HP397_06685</name>
</gene>
<evidence type="ECO:0000313" key="1">
    <source>
        <dbReference type="EMBL" id="NYV28484.1"/>
    </source>
</evidence>
<sequence length="47" mass="5884">MRDALDPINIIKKDKYIEDSNKFDFIIKIYEIRFKNKKEMEKYNKKK</sequence>
<dbReference type="AlphaFoldDB" id="A0A7Z0PG79"/>
<comment type="caution">
    <text evidence="1">The sequence shown here is derived from an EMBL/GenBank/DDBJ whole genome shotgun (WGS) entry which is preliminary data.</text>
</comment>
<dbReference type="RefSeq" id="WP_156447695.1">
    <property type="nucleotide sequence ID" value="NZ_CBCRWS010000055.1"/>
</dbReference>